<evidence type="ECO:0000256" key="2">
    <source>
        <dbReference type="ARBA" id="ARBA00022741"/>
    </source>
</evidence>
<accession>A0A0L0W9Y1</accession>
<dbReference type="Proteomes" id="UP000037267">
    <property type="component" value="Unassembled WGS sequence"/>
</dbReference>
<dbReference type="GO" id="GO:0016887">
    <property type="term" value="F:ATP hydrolysis activity"/>
    <property type="evidence" value="ECO:0007669"/>
    <property type="project" value="InterPro"/>
</dbReference>
<evidence type="ECO:0000313" key="5">
    <source>
        <dbReference type="EMBL" id="KNF08115.1"/>
    </source>
</evidence>
<dbReference type="PANTHER" id="PTHR42788:SF13">
    <property type="entry name" value="ALIPHATIC SULFONATES IMPORT ATP-BINDING PROTEIN SSUB"/>
    <property type="match status" value="1"/>
</dbReference>
<proteinExistence type="predicted"/>
<dbReference type="EMBL" id="LGSS01000009">
    <property type="protein sequence ID" value="KNF08115.1"/>
    <property type="molecule type" value="Genomic_DNA"/>
</dbReference>
<dbReference type="InterPro" id="IPR027417">
    <property type="entry name" value="P-loop_NTPase"/>
</dbReference>
<dbReference type="InterPro" id="IPR050166">
    <property type="entry name" value="ABC_transporter_ATP-bind"/>
</dbReference>
<evidence type="ECO:0000259" key="4">
    <source>
        <dbReference type="PROSITE" id="PS50893"/>
    </source>
</evidence>
<evidence type="ECO:0000256" key="1">
    <source>
        <dbReference type="ARBA" id="ARBA00022448"/>
    </source>
</evidence>
<sequence>MYSIEAKNISFGYDKEMILSNISFKINLGDFVCLLGPSGCGKSTLLRLISGLEKPNNGEILINGDIVKEPGLDRGIVFQDYSLFPWLSTGKNIALAISQAFPHKSNNEVKKEAKKFLDMVGLTDVYDKLPGHLSGGMMQRAAIARAFGINPPILLMDEPFGALDAVTRAKLQDLTIKLWDVDGENKKTVVFVTHDVDEALLLSNKIVVLGSKPAVIRDIFTVDFKRPRLREYLYNDSDFIALRNKFINLLNEDMLSKL</sequence>
<dbReference type="InterPro" id="IPR017871">
    <property type="entry name" value="ABC_transporter-like_CS"/>
</dbReference>
<dbReference type="GO" id="GO:0005524">
    <property type="term" value="F:ATP binding"/>
    <property type="evidence" value="ECO:0007669"/>
    <property type="project" value="UniProtKB-KW"/>
</dbReference>
<keyword evidence="2" id="KW-0547">Nucleotide-binding</keyword>
<comment type="caution">
    <text evidence="5">The sequence shown here is derived from an EMBL/GenBank/DDBJ whole genome shotgun (WGS) entry which is preliminary data.</text>
</comment>
<dbReference type="SUPFAM" id="SSF52540">
    <property type="entry name" value="P-loop containing nucleoside triphosphate hydrolases"/>
    <property type="match status" value="1"/>
</dbReference>
<dbReference type="STRING" id="1503.CLPU_9c00110"/>
<dbReference type="InterPro" id="IPR003593">
    <property type="entry name" value="AAA+_ATPase"/>
</dbReference>
<gene>
    <name evidence="5" type="ORF">CLPU_9c00110</name>
</gene>
<dbReference type="PROSITE" id="PS00211">
    <property type="entry name" value="ABC_TRANSPORTER_1"/>
    <property type="match status" value="1"/>
</dbReference>
<keyword evidence="1" id="KW-0813">Transport</keyword>
<dbReference type="AlphaFoldDB" id="A0A0L0W9Y1"/>
<dbReference type="InterPro" id="IPR003439">
    <property type="entry name" value="ABC_transporter-like_ATP-bd"/>
</dbReference>
<dbReference type="SMART" id="SM00382">
    <property type="entry name" value="AAA"/>
    <property type="match status" value="1"/>
</dbReference>
<dbReference type="Gene3D" id="3.40.50.300">
    <property type="entry name" value="P-loop containing nucleotide triphosphate hydrolases"/>
    <property type="match status" value="1"/>
</dbReference>
<protein>
    <submittedName>
        <fullName evidence="5">ABC-type nitrate/sulfonate/bicarbonate transport system, ATPase component</fullName>
    </submittedName>
</protein>
<keyword evidence="6" id="KW-1185">Reference proteome</keyword>
<dbReference type="PROSITE" id="PS50893">
    <property type="entry name" value="ABC_TRANSPORTER_2"/>
    <property type="match status" value="1"/>
</dbReference>
<dbReference type="PANTHER" id="PTHR42788">
    <property type="entry name" value="TAURINE IMPORT ATP-BINDING PROTEIN-RELATED"/>
    <property type="match status" value="1"/>
</dbReference>
<dbReference type="CDD" id="cd03293">
    <property type="entry name" value="ABC_NrtD_SsuB_transporters"/>
    <property type="match status" value="1"/>
</dbReference>
<organism evidence="5 6">
    <name type="scientific">Gottschalkia purinilytica</name>
    <name type="common">Clostridium purinilyticum</name>
    <dbReference type="NCBI Taxonomy" id="1503"/>
    <lineage>
        <taxon>Bacteria</taxon>
        <taxon>Bacillati</taxon>
        <taxon>Bacillota</taxon>
        <taxon>Tissierellia</taxon>
        <taxon>Tissierellales</taxon>
        <taxon>Gottschalkiaceae</taxon>
        <taxon>Gottschalkia</taxon>
    </lineage>
</organism>
<evidence type="ECO:0000313" key="6">
    <source>
        <dbReference type="Proteomes" id="UP000037267"/>
    </source>
</evidence>
<feature type="domain" description="ABC transporter" evidence="4">
    <location>
        <begin position="4"/>
        <end position="236"/>
    </location>
</feature>
<evidence type="ECO:0000256" key="3">
    <source>
        <dbReference type="ARBA" id="ARBA00022840"/>
    </source>
</evidence>
<dbReference type="RefSeq" id="WP_050355486.1">
    <property type="nucleotide sequence ID" value="NZ_LGSS01000009.1"/>
</dbReference>
<keyword evidence="3" id="KW-0067">ATP-binding</keyword>
<name>A0A0L0W9Y1_GOTPU</name>
<reference evidence="6" key="1">
    <citation type="submission" date="2015-07" db="EMBL/GenBank/DDBJ databases">
        <title>Draft genome sequence of the purine-degrading Gottschalkia purinilyticum DSM 1384 (formerly Clostridium purinilyticum).</title>
        <authorList>
            <person name="Poehlein A."/>
            <person name="Schiel-Bengelsdorf B."/>
            <person name="Bengelsdorf F.R."/>
            <person name="Daniel R."/>
            <person name="Duerre P."/>
        </authorList>
    </citation>
    <scope>NUCLEOTIDE SEQUENCE [LARGE SCALE GENOMIC DNA]</scope>
    <source>
        <strain evidence="6">DSM 1384</strain>
    </source>
</reference>
<dbReference type="Pfam" id="PF00005">
    <property type="entry name" value="ABC_tran"/>
    <property type="match status" value="1"/>
</dbReference>